<dbReference type="InterPro" id="IPR050180">
    <property type="entry name" value="RNR_Ribonuclease"/>
</dbReference>
<dbReference type="RefSeq" id="WP_269954913.1">
    <property type="nucleotide sequence ID" value="NZ_JAKMUV010000005.1"/>
</dbReference>
<dbReference type="PANTHER" id="PTHR23355:SF42">
    <property type="entry name" value="RIBONUCLEASE II, CHLOROPLASTIC_MITOCHONDRIAL"/>
    <property type="match status" value="1"/>
</dbReference>
<dbReference type="GO" id="GO:0003723">
    <property type="term" value="F:RNA binding"/>
    <property type="evidence" value="ECO:0007669"/>
    <property type="project" value="InterPro"/>
</dbReference>
<dbReference type="GeneID" id="301813106"/>
<dbReference type="Pfam" id="PF00773">
    <property type="entry name" value="RNB"/>
    <property type="match status" value="1"/>
</dbReference>
<dbReference type="Pfam" id="PF18614">
    <property type="entry name" value="RNase_II_C_S1"/>
    <property type="match status" value="1"/>
</dbReference>
<dbReference type="GO" id="GO:0000932">
    <property type="term" value="C:P-body"/>
    <property type="evidence" value="ECO:0007669"/>
    <property type="project" value="TreeGrafter"/>
</dbReference>
<gene>
    <name evidence="2" type="ORF">L8U58_06055</name>
</gene>
<evidence type="ECO:0000313" key="3">
    <source>
        <dbReference type="Proteomes" id="UP001146505"/>
    </source>
</evidence>
<dbReference type="AlphaFoldDB" id="A0A9X3M6C3"/>
<evidence type="ECO:0000313" key="2">
    <source>
        <dbReference type="EMBL" id="MCZ9305097.1"/>
    </source>
</evidence>
<protein>
    <submittedName>
        <fullName evidence="2">RNB domain-containing ribonuclease</fullName>
    </submittedName>
</protein>
<dbReference type="EMBL" id="JAKMUV010000005">
    <property type="protein sequence ID" value="MCZ9305097.1"/>
    <property type="molecule type" value="Genomic_DNA"/>
</dbReference>
<feature type="domain" description="RNB" evidence="1">
    <location>
        <begin position="42"/>
        <end position="410"/>
    </location>
</feature>
<proteinExistence type="predicted"/>
<dbReference type="SUPFAM" id="SSF50249">
    <property type="entry name" value="Nucleic acid-binding proteins"/>
    <property type="match status" value="1"/>
</dbReference>
<dbReference type="InterPro" id="IPR040596">
    <property type="entry name" value="RNase_II_C_S1"/>
</dbReference>
<evidence type="ECO:0000259" key="1">
    <source>
        <dbReference type="SMART" id="SM00955"/>
    </source>
</evidence>
<name>A0A9X3M6C3_9CORY</name>
<sequence length="516" mass="54823">MKLFAAELNFRTIAEEFELPEHFPEDVHAEALHATDRYADQRRDLLDVPFVTIDPAGSMDLDQAVNIQDADGAGGVGAAGGAGGGADPAGGAARWRVRYAIADVAAFVDPAGALMAESLQRGQTMYLPDEPTRLHPAELSEGSASLLPDQTRPAVVWDILLRADGEVAECTVYRALIRSVKRFDYTEVEADMKRGTLHPAIAQLPEVGRARQSSDLRRKAINLRLPSISVERTESDDGTERYVLDIDERLEMNDFNSELSLLAGMCAGEMMVRAGVGILRTLPPAGDKEIAAFDNGARALGFDRSGRSIGELLADIDASTPRGMALMRDAQTLLRGAGYQHFGLVNGNAEADAEPAGADGAGSAGSAGEAADAEPSIHAGIGGHYAHVTAPLRRLVDRFATEVCLAIANSQPIPEWVTANVDQVLSTMKSSGQTASAVDRACLNLTEAVVLQPWVGQNFNATVLHSDGADKAKILVEQPPILTTCVGGPDEASTVKVTLVIAEPTARKVRFAWPAD</sequence>
<dbReference type="SMART" id="SM00955">
    <property type="entry name" value="RNB"/>
    <property type="match status" value="1"/>
</dbReference>
<dbReference type="InterPro" id="IPR001900">
    <property type="entry name" value="RNase_II/R"/>
</dbReference>
<organism evidence="2 3">
    <name type="scientific">Corynebacterium macclintockiae</name>
    <dbReference type="NCBI Taxonomy" id="2913501"/>
    <lineage>
        <taxon>Bacteria</taxon>
        <taxon>Bacillati</taxon>
        <taxon>Actinomycetota</taxon>
        <taxon>Actinomycetes</taxon>
        <taxon>Mycobacteriales</taxon>
        <taxon>Corynebacteriaceae</taxon>
        <taxon>Corynebacterium</taxon>
    </lineage>
</organism>
<dbReference type="PANTHER" id="PTHR23355">
    <property type="entry name" value="RIBONUCLEASE"/>
    <property type="match status" value="1"/>
</dbReference>
<comment type="caution">
    <text evidence="2">The sequence shown here is derived from an EMBL/GenBank/DDBJ whole genome shotgun (WGS) entry which is preliminary data.</text>
</comment>
<accession>A0A9X3M6C3</accession>
<dbReference type="Proteomes" id="UP001146505">
    <property type="component" value="Unassembled WGS sequence"/>
</dbReference>
<keyword evidence="3" id="KW-1185">Reference proteome</keyword>
<dbReference type="InterPro" id="IPR012340">
    <property type="entry name" value="NA-bd_OB-fold"/>
</dbReference>
<reference evidence="2" key="1">
    <citation type="submission" date="2022-02" db="EMBL/GenBank/DDBJ databases">
        <title>Corynebacterium sp. from urogenital microbiome.</title>
        <authorList>
            <person name="Cappelli E.A."/>
            <person name="Ribeiro T.G."/>
            <person name="Peixe L."/>
        </authorList>
    </citation>
    <scope>NUCLEOTIDE SEQUENCE</scope>
    <source>
        <strain evidence="2">C9Ua_112</strain>
    </source>
</reference>
<dbReference type="GO" id="GO:0000175">
    <property type="term" value="F:3'-5'-RNA exonuclease activity"/>
    <property type="evidence" value="ECO:0007669"/>
    <property type="project" value="TreeGrafter"/>
</dbReference>
<dbReference type="GO" id="GO:0006402">
    <property type="term" value="P:mRNA catabolic process"/>
    <property type="evidence" value="ECO:0007669"/>
    <property type="project" value="TreeGrafter"/>
</dbReference>